<evidence type="ECO:0008006" key="3">
    <source>
        <dbReference type="Google" id="ProtNLM"/>
    </source>
</evidence>
<reference evidence="2" key="1">
    <citation type="submission" date="2020-01" db="EMBL/GenBank/DDBJ databases">
        <title>Sphingomonas sp. strain CSW-10.</title>
        <authorList>
            <person name="Chen W.-M."/>
        </authorList>
    </citation>
    <scope>NUCLEOTIDE SEQUENCE [LARGE SCALE GENOMIC DNA]</scope>
    <source>
        <strain evidence="2">FSY-8</strain>
    </source>
</reference>
<gene>
    <name evidence="1" type="ORF">GTZ99_13950</name>
</gene>
<dbReference type="EMBL" id="JAAAPO010000005">
    <property type="protein sequence ID" value="NBC37654.1"/>
    <property type="molecule type" value="Genomic_DNA"/>
</dbReference>
<evidence type="ECO:0000313" key="2">
    <source>
        <dbReference type="Proteomes" id="UP000753724"/>
    </source>
</evidence>
<accession>A0ABW9XGR2</accession>
<proteinExistence type="predicted"/>
<name>A0ABW9XGR2_9SPHN</name>
<keyword evidence="2" id="KW-1185">Reference proteome</keyword>
<evidence type="ECO:0000313" key="1">
    <source>
        <dbReference type="EMBL" id="NBC37654.1"/>
    </source>
</evidence>
<dbReference type="RefSeq" id="WP_161719873.1">
    <property type="nucleotide sequence ID" value="NZ_JAAAPO010000005.1"/>
</dbReference>
<protein>
    <recommendedName>
        <fullName evidence="3">Tetratricopeptide repeat protein</fullName>
    </recommendedName>
</protein>
<dbReference type="Proteomes" id="UP000753724">
    <property type="component" value="Unassembled WGS sequence"/>
</dbReference>
<sequence length="373" mass="41115">MALAAYSGLDRFAAEHPTFANRYAEALMVQGLQVAIRNAELDGKPAEALRLAKLHIDRDPMEPESAELLGRYRLATGDTSGAEAAMLVAGGQGWRRPFTQLYWMARAIELQDDRVATLRADALLRQSPDLIDNPQVMAMIDGTEQAREGLAARAALNPPWLPTYLKNVETAPLDQVVRRMDVLLRMARNGHIAGCEQTGVMVQRLVLINATNEARALRNAQCPELARSMVFDPAFKTAEQGRNFTLLAWQLPQNSDVTQYIRPDSSGNVLEVESSSPAIVNVLQQMVLPVSGRYRVQWRALDSDGHDSARVRIGWSCGHQPDSWYAGSMDPRSHVWSSDVTVDPQCPFNWISLALAPGQGSVSIRAFGVSKVN</sequence>
<organism evidence="1 2">
    <name type="scientific">Novosphingobium ovatum</name>
    <dbReference type="NCBI Taxonomy" id="1908523"/>
    <lineage>
        <taxon>Bacteria</taxon>
        <taxon>Pseudomonadati</taxon>
        <taxon>Pseudomonadota</taxon>
        <taxon>Alphaproteobacteria</taxon>
        <taxon>Sphingomonadales</taxon>
        <taxon>Sphingomonadaceae</taxon>
        <taxon>Novosphingobium</taxon>
    </lineage>
</organism>
<comment type="caution">
    <text evidence="1">The sequence shown here is derived from an EMBL/GenBank/DDBJ whole genome shotgun (WGS) entry which is preliminary data.</text>
</comment>